<dbReference type="EMBL" id="JAKOGG010000001">
    <property type="protein sequence ID" value="MCS4555174.1"/>
    <property type="molecule type" value="Genomic_DNA"/>
</dbReference>
<organism evidence="2 3">
    <name type="scientific">Shewanella electrica</name>
    <dbReference type="NCBI Taxonomy" id="515560"/>
    <lineage>
        <taxon>Bacteria</taxon>
        <taxon>Pseudomonadati</taxon>
        <taxon>Pseudomonadota</taxon>
        <taxon>Gammaproteobacteria</taxon>
        <taxon>Alteromonadales</taxon>
        <taxon>Shewanellaceae</taxon>
        <taxon>Shewanella</taxon>
    </lineage>
</organism>
<dbReference type="GO" id="GO:0016874">
    <property type="term" value="F:ligase activity"/>
    <property type="evidence" value="ECO:0007669"/>
    <property type="project" value="UniProtKB-KW"/>
</dbReference>
<keyword evidence="3" id="KW-1185">Reference proteome</keyword>
<dbReference type="SUPFAM" id="SSF56091">
    <property type="entry name" value="DNA ligase/mRNA capping enzyme, catalytic domain"/>
    <property type="match status" value="1"/>
</dbReference>
<dbReference type="Gene3D" id="3.30.470.30">
    <property type="entry name" value="DNA ligase/mRNA capping enzyme"/>
    <property type="match status" value="1"/>
</dbReference>
<reference evidence="2 3" key="1">
    <citation type="submission" date="2022-02" db="EMBL/GenBank/DDBJ databases">
        <authorList>
            <person name="Zhuang L."/>
        </authorList>
    </citation>
    <scope>NUCLEOTIDE SEQUENCE [LARGE SCALE GENOMIC DNA]</scope>
    <source>
        <strain evidence="2 3">C32</strain>
    </source>
</reference>
<dbReference type="PANTHER" id="PTHR43883">
    <property type="entry name" value="SLR0207 PROTEIN"/>
    <property type="match status" value="1"/>
</dbReference>
<reference evidence="3" key="2">
    <citation type="submission" date="2023-07" db="EMBL/GenBank/DDBJ databases">
        <title>Shewanella mangrovi sp. nov., an acetaldehyde- degrading bacterium isolated from mangrove sediment.</title>
        <authorList>
            <person name="Liu Y."/>
        </authorList>
    </citation>
    <scope>NUCLEOTIDE SEQUENCE [LARGE SCALE GENOMIC DNA]</scope>
    <source>
        <strain evidence="3">C32</strain>
    </source>
</reference>
<evidence type="ECO:0000313" key="2">
    <source>
        <dbReference type="EMBL" id="MCS4555174.1"/>
    </source>
</evidence>
<protein>
    <submittedName>
        <fullName evidence="2">RNA ligase family protein</fullName>
    </submittedName>
</protein>
<evidence type="ECO:0000259" key="1">
    <source>
        <dbReference type="Pfam" id="PF09414"/>
    </source>
</evidence>
<dbReference type="Pfam" id="PF09414">
    <property type="entry name" value="RNA_ligase"/>
    <property type="match status" value="1"/>
</dbReference>
<name>A0ABT2FG02_9GAMM</name>
<dbReference type="PANTHER" id="PTHR43883:SF1">
    <property type="entry name" value="GLUCONOKINASE"/>
    <property type="match status" value="1"/>
</dbReference>
<dbReference type="RefSeq" id="WP_238894576.1">
    <property type="nucleotide sequence ID" value="NZ_JAKOGG010000001.1"/>
</dbReference>
<gene>
    <name evidence="2" type="ORF">L9G74_01855</name>
</gene>
<evidence type="ECO:0000313" key="3">
    <source>
        <dbReference type="Proteomes" id="UP001201549"/>
    </source>
</evidence>
<feature type="domain" description="RNA ligase" evidence="1">
    <location>
        <begin position="34"/>
        <end position="183"/>
    </location>
</feature>
<accession>A0ABT2FG02</accession>
<proteinExistence type="predicted"/>
<comment type="caution">
    <text evidence="2">The sequence shown here is derived from an EMBL/GenBank/DDBJ whole genome shotgun (WGS) entry which is preliminary data.</text>
</comment>
<sequence length="210" mass="24168">MRTKYPRTPHLPWSEGVSSDDVRLLDTANFAGVEVVVTEKMDGENTTLYRDGSHARSIDSRYHPSRAVIKALQGQIGWQIPEGWRICGENLYARHSISYHNLPDYFMVFSVWDEQNRCLSWDDTQTFAQRLGLTVVPELYRGPWHETLIRQLPLDTQTQEGYVVRRADAFAFADFANSMGKWVRKGHVNTDKHWMNAEMVVNGLGGQDEH</sequence>
<dbReference type="InterPro" id="IPR052732">
    <property type="entry name" value="Cell-binding_unc_protein"/>
</dbReference>
<keyword evidence="2" id="KW-0436">Ligase</keyword>
<dbReference type="Proteomes" id="UP001201549">
    <property type="component" value="Unassembled WGS sequence"/>
</dbReference>
<dbReference type="InterPro" id="IPR021122">
    <property type="entry name" value="RNA_ligase_dom_REL/Rnl2"/>
</dbReference>